<keyword evidence="2" id="KW-1185">Reference proteome</keyword>
<organism evidence="1 2">
    <name type="scientific">Camellia lanceoleosa</name>
    <dbReference type="NCBI Taxonomy" id="1840588"/>
    <lineage>
        <taxon>Eukaryota</taxon>
        <taxon>Viridiplantae</taxon>
        <taxon>Streptophyta</taxon>
        <taxon>Embryophyta</taxon>
        <taxon>Tracheophyta</taxon>
        <taxon>Spermatophyta</taxon>
        <taxon>Magnoliopsida</taxon>
        <taxon>eudicotyledons</taxon>
        <taxon>Gunneridae</taxon>
        <taxon>Pentapetalae</taxon>
        <taxon>asterids</taxon>
        <taxon>Ericales</taxon>
        <taxon>Theaceae</taxon>
        <taxon>Camellia</taxon>
    </lineage>
</organism>
<sequence length="192" mass="21031">MEVQKHQVQIFMLVGIQLIFLTSIGLCMHTCFVSSEKNSILCQVCVSVLKRHLIGEGSLRCLSSSIRLSIQPESIAELPRHFCKIIIVERLPSGIFADPFELQHLLQHGVFTDAAVFGETNLELPIVVSNQSVVETGSNSKSQAVVVWEIPCGIKERSGVVSVVTFISAIVSAILIVLASIYYSDTQTFAVI</sequence>
<evidence type="ECO:0000313" key="1">
    <source>
        <dbReference type="EMBL" id="KAI7994514.1"/>
    </source>
</evidence>
<evidence type="ECO:0000313" key="2">
    <source>
        <dbReference type="Proteomes" id="UP001060215"/>
    </source>
</evidence>
<dbReference type="EMBL" id="CM045769">
    <property type="protein sequence ID" value="KAI7994514.1"/>
    <property type="molecule type" value="Genomic_DNA"/>
</dbReference>
<comment type="caution">
    <text evidence="1">The sequence shown here is derived from an EMBL/GenBank/DDBJ whole genome shotgun (WGS) entry which is preliminary data.</text>
</comment>
<proteinExistence type="predicted"/>
<reference evidence="1 2" key="1">
    <citation type="journal article" date="2022" name="Plant J.">
        <title>Chromosome-level genome of Camellia lanceoleosa provides a valuable resource for understanding genome evolution and self-incompatibility.</title>
        <authorList>
            <person name="Gong W."/>
            <person name="Xiao S."/>
            <person name="Wang L."/>
            <person name="Liao Z."/>
            <person name="Chang Y."/>
            <person name="Mo W."/>
            <person name="Hu G."/>
            <person name="Li W."/>
            <person name="Zhao G."/>
            <person name="Zhu H."/>
            <person name="Hu X."/>
            <person name="Ji K."/>
            <person name="Xiang X."/>
            <person name="Song Q."/>
            <person name="Yuan D."/>
            <person name="Jin S."/>
            <person name="Zhang L."/>
        </authorList>
    </citation>
    <scope>NUCLEOTIDE SEQUENCE [LARGE SCALE GENOMIC DNA]</scope>
    <source>
        <strain evidence="1">SQ_2022a</strain>
    </source>
</reference>
<name>A0ACC0G126_9ERIC</name>
<protein>
    <submittedName>
        <fullName evidence="1">Uncharacterized protein</fullName>
    </submittedName>
</protein>
<gene>
    <name evidence="1" type="ORF">LOK49_LG11G02123</name>
</gene>
<dbReference type="Proteomes" id="UP001060215">
    <property type="component" value="Chromosome 12"/>
</dbReference>
<accession>A0ACC0G126</accession>